<evidence type="ECO:0000256" key="1">
    <source>
        <dbReference type="SAM" id="MobiDB-lite"/>
    </source>
</evidence>
<sequence>MNARYHTFVVKSDVLSHLKNTSGSRQIIGELTVLSKQIWQRKGKKCVLRGGLYAEMCSYMRYQPFMFYTNANTNCIFLKSTCNEEGQLINDKRTHNSDTSCRCDYTSGYDFLIKPRNPCFCVPSPEDRSCYLKPCSNSNDRLSPETIKIELIIFSICSVVIFFVIVISGLYMLHKSQPGLSETRNGQNLLHIMENEQPDQDESIYDMYDVIDESQMIDTPSQQMPTEYEDNENSSSVAKNEEINSGDGYLNPYQPMVPDLDHHDYVVSSNTT</sequence>
<accession>A0A8S3QAL1</accession>
<keyword evidence="2" id="KW-0812">Transmembrane</keyword>
<keyword evidence="2" id="KW-0472">Membrane</keyword>
<comment type="caution">
    <text evidence="3">The sequence shown here is derived from an EMBL/GenBank/DDBJ whole genome shotgun (WGS) entry which is preliminary data.</text>
</comment>
<keyword evidence="2" id="KW-1133">Transmembrane helix</keyword>
<name>A0A8S3QAL1_MYTED</name>
<dbReference type="EMBL" id="CAJPWZ010000350">
    <property type="protein sequence ID" value="CAG2190999.1"/>
    <property type="molecule type" value="Genomic_DNA"/>
</dbReference>
<organism evidence="3 4">
    <name type="scientific">Mytilus edulis</name>
    <name type="common">Blue mussel</name>
    <dbReference type="NCBI Taxonomy" id="6550"/>
    <lineage>
        <taxon>Eukaryota</taxon>
        <taxon>Metazoa</taxon>
        <taxon>Spiralia</taxon>
        <taxon>Lophotrochozoa</taxon>
        <taxon>Mollusca</taxon>
        <taxon>Bivalvia</taxon>
        <taxon>Autobranchia</taxon>
        <taxon>Pteriomorphia</taxon>
        <taxon>Mytilida</taxon>
        <taxon>Mytiloidea</taxon>
        <taxon>Mytilidae</taxon>
        <taxon>Mytilinae</taxon>
        <taxon>Mytilus</taxon>
    </lineage>
</organism>
<evidence type="ECO:0000313" key="4">
    <source>
        <dbReference type="Proteomes" id="UP000683360"/>
    </source>
</evidence>
<feature type="transmembrane region" description="Helical" evidence="2">
    <location>
        <begin position="151"/>
        <end position="173"/>
    </location>
</feature>
<keyword evidence="4" id="KW-1185">Reference proteome</keyword>
<feature type="region of interest" description="Disordered" evidence="1">
    <location>
        <begin position="220"/>
        <end position="272"/>
    </location>
</feature>
<gene>
    <name evidence="3" type="ORF">MEDL_6282</name>
</gene>
<reference evidence="3" key="1">
    <citation type="submission" date="2021-03" db="EMBL/GenBank/DDBJ databases">
        <authorList>
            <person name="Bekaert M."/>
        </authorList>
    </citation>
    <scope>NUCLEOTIDE SEQUENCE</scope>
</reference>
<evidence type="ECO:0000313" key="3">
    <source>
        <dbReference type="EMBL" id="CAG2190999.1"/>
    </source>
</evidence>
<dbReference type="AlphaFoldDB" id="A0A8S3QAL1"/>
<evidence type="ECO:0000256" key="2">
    <source>
        <dbReference type="SAM" id="Phobius"/>
    </source>
</evidence>
<proteinExistence type="predicted"/>
<protein>
    <submittedName>
        <fullName evidence="3">Uncharacterized protein</fullName>
    </submittedName>
</protein>
<dbReference type="Proteomes" id="UP000683360">
    <property type="component" value="Unassembled WGS sequence"/>
</dbReference>